<dbReference type="GO" id="GO:0033765">
    <property type="term" value="F:steroid dehydrogenase activity, acting on the CH-CH group of donors"/>
    <property type="evidence" value="ECO:0007669"/>
    <property type="project" value="UniProtKB-ARBA"/>
</dbReference>
<dbReference type="InterPro" id="IPR027477">
    <property type="entry name" value="Succ_DH/fumarate_Rdtase_cat_sf"/>
</dbReference>
<dbReference type="PROSITE" id="PS51257">
    <property type="entry name" value="PROKAR_LIPOPROTEIN"/>
    <property type="match status" value="1"/>
</dbReference>
<dbReference type="SUPFAM" id="SSF56425">
    <property type="entry name" value="Succinate dehydrogenase/fumarate reductase flavoprotein, catalytic domain"/>
    <property type="match status" value="1"/>
</dbReference>
<dbReference type="Gene3D" id="3.50.50.60">
    <property type="entry name" value="FAD/NAD(P)-binding domain"/>
    <property type="match status" value="2"/>
</dbReference>
<evidence type="ECO:0000256" key="3">
    <source>
        <dbReference type="ARBA" id="ARBA00022827"/>
    </source>
</evidence>
<evidence type="ECO:0000256" key="4">
    <source>
        <dbReference type="ARBA" id="ARBA00023002"/>
    </source>
</evidence>
<evidence type="ECO:0000313" key="7">
    <source>
        <dbReference type="EMBL" id="RDB56042.1"/>
    </source>
</evidence>
<dbReference type="RefSeq" id="WP_114620376.1">
    <property type="nucleotide sequence ID" value="NZ_CALLUE010000266.1"/>
</dbReference>
<reference evidence="7 8" key="1">
    <citation type="journal article" date="2018" name="Elife">
        <title>Discovery and characterization of a prevalent human gut bacterial enzyme sufficient for the inactivation of a family of plant toxins.</title>
        <authorList>
            <person name="Koppel N."/>
            <person name="Bisanz J.E."/>
            <person name="Pandelia M.E."/>
            <person name="Turnbaugh P.J."/>
            <person name="Balskus E.P."/>
        </authorList>
    </citation>
    <scope>NUCLEOTIDE SEQUENCE [LARGE SCALE GENOMIC DNA]</scope>
    <source>
        <strain evidence="8">anaerobia AP69FAA</strain>
    </source>
</reference>
<feature type="region of interest" description="Disordered" evidence="5">
    <location>
        <begin position="37"/>
        <end position="56"/>
    </location>
</feature>
<evidence type="ECO:0000313" key="8">
    <source>
        <dbReference type="Proteomes" id="UP000253792"/>
    </source>
</evidence>
<gene>
    <name evidence="7" type="ORF">C1880_03870</name>
</gene>
<sequence>MSKEMSRRDLLKMSGLAAAGVAGASLLGGCAPKAASSASDSGKAANGGSTAATTAAGHERAGLPSFLSAPEPIKDVKTTKDYDVVIVGAGAAGIPAAITAKEAGASVAVIQKESTAISQGNTATGILLDKSDPAGVEAVVSKLISEHDYRAKREQVELWAKNSGEAITWLFNLAQQCGAQVSDTTKKWTSGIAKVNDYEMNYLSIDFGPKPYNTGEGMKALAEYAEKQGVDFFYSTEAKQLVGDASGITGVIAKGAEGNIQFNAKKGVILAAGDYQNDDEMVNYYLPDLKHLGRKQTNKTGDGHKMAIWAGGAMEDLGHTKMLHDFDAGPGSMCDMPFLAVKMDGTRFCDETCGMSLMNNFLRSDADQGNYCQIFDNNYTETAASWPGKLFDQEAIKAYMPEEPGEKKGVFEGQIATFKADTLDELAKKLGITDAAAFKKAVERYNELVAKGSDEDFGKQAKWLTPIDTPPFYGIHRHVRVSAIVSGVNVDKHMQVLKDGTEEPIPGLFAIGNVAGNFFAGVDYTMWMPGLSLGRAHTQGYVIGKYVAEL</sequence>
<dbReference type="InterPro" id="IPR003953">
    <property type="entry name" value="FAD-dep_OxRdtase_2_FAD-bd"/>
</dbReference>
<feature type="domain" description="FAD-dependent oxidoreductase 2 FAD-binding" evidence="6">
    <location>
        <begin position="83"/>
        <end position="521"/>
    </location>
</feature>
<evidence type="ECO:0000259" key="6">
    <source>
        <dbReference type="Pfam" id="PF00890"/>
    </source>
</evidence>
<dbReference type="OrthoDB" id="9813348at2"/>
<keyword evidence="2" id="KW-0285">Flavoprotein</keyword>
<dbReference type="PRINTS" id="PR00411">
    <property type="entry name" value="PNDRDTASEI"/>
</dbReference>
<dbReference type="InterPro" id="IPR036188">
    <property type="entry name" value="FAD/NAD-bd_sf"/>
</dbReference>
<dbReference type="PROSITE" id="PS51318">
    <property type="entry name" value="TAT"/>
    <property type="match status" value="1"/>
</dbReference>
<dbReference type="PANTHER" id="PTHR43400">
    <property type="entry name" value="FUMARATE REDUCTASE"/>
    <property type="match status" value="1"/>
</dbReference>
<dbReference type="PRINTS" id="PR00368">
    <property type="entry name" value="FADPNR"/>
</dbReference>
<dbReference type="AlphaFoldDB" id="A0A369LAC7"/>
<dbReference type="InterPro" id="IPR019546">
    <property type="entry name" value="TAT_signal_bac_arc"/>
</dbReference>
<name>A0A369LAC7_9ACTN</name>
<dbReference type="Pfam" id="PF00890">
    <property type="entry name" value="FAD_binding_2"/>
    <property type="match status" value="1"/>
</dbReference>
<dbReference type="InterPro" id="IPR006311">
    <property type="entry name" value="TAT_signal"/>
</dbReference>
<dbReference type="NCBIfam" id="TIGR01409">
    <property type="entry name" value="TAT_signal_seq"/>
    <property type="match status" value="1"/>
</dbReference>
<keyword evidence="4" id="KW-0560">Oxidoreductase</keyword>
<keyword evidence="3" id="KW-0274">FAD</keyword>
<dbReference type="SUPFAM" id="SSF51905">
    <property type="entry name" value="FAD/NAD(P)-binding domain"/>
    <property type="match status" value="1"/>
</dbReference>
<dbReference type="Proteomes" id="UP000253792">
    <property type="component" value="Unassembled WGS sequence"/>
</dbReference>
<dbReference type="Gene3D" id="3.90.700.10">
    <property type="entry name" value="Succinate dehydrogenase/fumarate reductase flavoprotein, catalytic domain"/>
    <property type="match status" value="1"/>
</dbReference>
<comment type="caution">
    <text evidence="7">The sequence shown here is derived from an EMBL/GenBank/DDBJ whole genome shotgun (WGS) entry which is preliminary data.</text>
</comment>
<dbReference type="EMBL" id="PPTP01000003">
    <property type="protein sequence ID" value="RDB56042.1"/>
    <property type="molecule type" value="Genomic_DNA"/>
</dbReference>
<protein>
    <submittedName>
        <fullName evidence="7">FAD-binding dehydrogenase</fullName>
    </submittedName>
</protein>
<dbReference type="PANTHER" id="PTHR43400:SF7">
    <property type="entry name" value="FAD-DEPENDENT OXIDOREDUCTASE 2 FAD BINDING DOMAIN-CONTAINING PROTEIN"/>
    <property type="match status" value="1"/>
</dbReference>
<evidence type="ECO:0000256" key="5">
    <source>
        <dbReference type="SAM" id="MobiDB-lite"/>
    </source>
</evidence>
<evidence type="ECO:0000256" key="2">
    <source>
        <dbReference type="ARBA" id="ARBA00022630"/>
    </source>
</evidence>
<dbReference type="InterPro" id="IPR050315">
    <property type="entry name" value="FAD-oxidoreductase_2"/>
</dbReference>
<organism evidence="7 8">
    <name type="scientific">Senegalimassilia anaerobia</name>
    <dbReference type="NCBI Taxonomy" id="1473216"/>
    <lineage>
        <taxon>Bacteria</taxon>
        <taxon>Bacillati</taxon>
        <taxon>Actinomycetota</taxon>
        <taxon>Coriobacteriia</taxon>
        <taxon>Coriobacteriales</taxon>
        <taxon>Coriobacteriaceae</taxon>
        <taxon>Senegalimassilia</taxon>
    </lineage>
</organism>
<evidence type="ECO:0000256" key="1">
    <source>
        <dbReference type="ARBA" id="ARBA00001974"/>
    </source>
</evidence>
<keyword evidence="8" id="KW-1185">Reference proteome</keyword>
<dbReference type="STRING" id="1034345.GCA_000236865_00326"/>
<accession>A0A369LAC7</accession>
<comment type="cofactor">
    <cofactor evidence="1">
        <name>FAD</name>
        <dbReference type="ChEBI" id="CHEBI:57692"/>
    </cofactor>
</comment>
<proteinExistence type="predicted"/>